<keyword evidence="3" id="KW-1185">Reference proteome</keyword>
<organism evidence="2 3">
    <name type="scientific">Kutzneria chonburiensis</name>
    <dbReference type="NCBI Taxonomy" id="1483604"/>
    <lineage>
        <taxon>Bacteria</taxon>
        <taxon>Bacillati</taxon>
        <taxon>Actinomycetota</taxon>
        <taxon>Actinomycetes</taxon>
        <taxon>Pseudonocardiales</taxon>
        <taxon>Pseudonocardiaceae</taxon>
        <taxon>Kutzneria</taxon>
    </lineage>
</organism>
<dbReference type="RefSeq" id="WP_379793923.1">
    <property type="nucleotide sequence ID" value="NZ_JBHLUD010000002.1"/>
</dbReference>
<accession>A0ABV6MNQ7</accession>
<dbReference type="Proteomes" id="UP001589810">
    <property type="component" value="Unassembled WGS sequence"/>
</dbReference>
<evidence type="ECO:0000313" key="3">
    <source>
        <dbReference type="Proteomes" id="UP001589810"/>
    </source>
</evidence>
<evidence type="ECO:0008006" key="4">
    <source>
        <dbReference type="Google" id="ProtNLM"/>
    </source>
</evidence>
<feature type="transmembrane region" description="Helical" evidence="1">
    <location>
        <begin position="7"/>
        <end position="24"/>
    </location>
</feature>
<protein>
    <recommendedName>
        <fullName evidence="4">Vitamin K epoxide reductase domain-containing protein</fullName>
    </recommendedName>
</protein>
<feature type="transmembrane region" description="Helical" evidence="1">
    <location>
        <begin position="60"/>
        <end position="78"/>
    </location>
</feature>
<sequence length="124" mass="13291">MSARSPRLWMLVAFVIGAYFYATGNGVHEVAPFTYNTYCDNASGNLCGGLFFNSYYTGNIGFFVGALLVTVTLLLIERGRPRTAFAGRELAVLGVNAVIYSLTMLAYAGSTSCWSASCTASSPR</sequence>
<evidence type="ECO:0000313" key="2">
    <source>
        <dbReference type="EMBL" id="MFC0541944.1"/>
    </source>
</evidence>
<reference evidence="2 3" key="1">
    <citation type="submission" date="2024-09" db="EMBL/GenBank/DDBJ databases">
        <authorList>
            <person name="Sun Q."/>
            <person name="Mori K."/>
        </authorList>
    </citation>
    <scope>NUCLEOTIDE SEQUENCE [LARGE SCALE GENOMIC DNA]</scope>
    <source>
        <strain evidence="2 3">TBRC 1432</strain>
    </source>
</reference>
<keyword evidence="1" id="KW-1133">Transmembrane helix</keyword>
<keyword evidence="1" id="KW-0472">Membrane</keyword>
<feature type="transmembrane region" description="Helical" evidence="1">
    <location>
        <begin position="90"/>
        <end position="109"/>
    </location>
</feature>
<keyword evidence="1" id="KW-0812">Transmembrane</keyword>
<gene>
    <name evidence="2" type="ORF">ACFFH7_10660</name>
</gene>
<evidence type="ECO:0000256" key="1">
    <source>
        <dbReference type="SAM" id="Phobius"/>
    </source>
</evidence>
<proteinExistence type="predicted"/>
<comment type="caution">
    <text evidence="2">The sequence shown here is derived from an EMBL/GenBank/DDBJ whole genome shotgun (WGS) entry which is preliminary data.</text>
</comment>
<dbReference type="EMBL" id="JBHLUD010000002">
    <property type="protein sequence ID" value="MFC0541944.1"/>
    <property type="molecule type" value="Genomic_DNA"/>
</dbReference>
<name>A0ABV6MNQ7_9PSEU</name>